<organism evidence="1 2">
    <name type="scientific">Peptostreptococcus equinus</name>
    <dbReference type="NCBI Taxonomy" id="3003601"/>
    <lineage>
        <taxon>Bacteria</taxon>
        <taxon>Bacillati</taxon>
        <taxon>Bacillota</taxon>
        <taxon>Clostridia</taxon>
        <taxon>Peptostreptococcales</taxon>
        <taxon>Peptostreptococcaceae</taxon>
        <taxon>Peptostreptococcus</taxon>
    </lineage>
</organism>
<name>A0ABY7JML2_9FIRM</name>
<keyword evidence="2" id="KW-1185">Reference proteome</keyword>
<dbReference type="SUPFAM" id="SSF75011">
    <property type="entry name" value="3-carboxy-cis,cis-mucoante lactonizing enzyme"/>
    <property type="match status" value="1"/>
</dbReference>
<proteinExistence type="predicted"/>
<dbReference type="PROSITE" id="PS51257">
    <property type="entry name" value="PROKAR_LIPOPROTEIN"/>
    <property type="match status" value="1"/>
</dbReference>
<protein>
    <recommendedName>
        <fullName evidence="3">Lipoprotein</fullName>
    </recommendedName>
</protein>
<sequence>MKKCILILITFCFFVFLVGCSNNKVYDKENNIVVIESKPGESKSYFYLLDNKLNIKERIETKHSVIGTNTQSLSISNNSVYITKQNDNDLKYKNDSDKLLVYSLDTFNESNIKLMSSNPDSILVDKNNIYTSFNWDKGVFLYKQNKDGKMPIKKILDKDHNGRVENIIDMGEKISLVYENIKERTTYIHILSKRTLDTIDIIPIGKEIFPFYNDYAYSKDSLYLVGNDQNSPYQSILTVVDVNNKKVINYKYASEDFVSIFNNKNKLTIFACDDMRTSSSKSSVYEFDKENKTLSKKGRYEFPISKSIKVNNDYITIGFDNICKLSKEYKIKKKVNIKSTYTNQIFMR</sequence>
<gene>
    <name evidence="1" type="ORF">O0R46_07310</name>
</gene>
<dbReference type="RefSeq" id="WP_269311079.1">
    <property type="nucleotide sequence ID" value="NZ_CP114052.1"/>
</dbReference>
<dbReference type="Proteomes" id="UP001164187">
    <property type="component" value="Chromosome"/>
</dbReference>
<evidence type="ECO:0000313" key="1">
    <source>
        <dbReference type="EMBL" id="WAW14404.1"/>
    </source>
</evidence>
<accession>A0ABY7JML2</accession>
<dbReference type="EMBL" id="CP114052">
    <property type="protein sequence ID" value="WAW14404.1"/>
    <property type="molecule type" value="Genomic_DNA"/>
</dbReference>
<evidence type="ECO:0000313" key="2">
    <source>
        <dbReference type="Proteomes" id="UP001164187"/>
    </source>
</evidence>
<evidence type="ECO:0008006" key="3">
    <source>
        <dbReference type="Google" id="ProtNLM"/>
    </source>
</evidence>
<reference evidence="1" key="1">
    <citation type="submission" date="2022-12" db="EMBL/GenBank/DDBJ databases">
        <title>Peptostreptococcus.</title>
        <authorList>
            <person name="Lee S.H."/>
        </authorList>
    </citation>
    <scope>NUCLEOTIDE SEQUENCE</scope>
    <source>
        <strain evidence="1">CBA3647</strain>
    </source>
</reference>